<protein>
    <recommendedName>
        <fullName evidence="11">Acyl-CoA dehydrogenase</fullName>
    </recommendedName>
</protein>
<dbReference type="SUPFAM" id="SSF47203">
    <property type="entry name" value="Acyl-CoA dehydrogenase C-terminal domain-like"/>
    <property type="match status" value="2"/>
</dbReference>
<comment type="cofactor">
    <cofactor evidence="1">
        <name>FAD</name>
        <dbReference type="ChEBI" id="CHEBI:57692"/>
    </cofactor>
</comment>
<dbReference type="FunFam" id="2.40.110.10:FF:000011">
    <property type="entry name" value="Acyl-CoA dehydrogenase FadE34"/>
    <property type="match status" value="1"/>
</dbReference>
<dbReference type="InterPro" id="IPR009075">
    <property type="entry name" value="AcylCo_DH/oxidase_C"/>
</dbReference>
<dbReference type="GO" id="GO:0050660">
    <property type="term" value="F:flavin adenine dinucleotide binding"/>
    <property type="evidence" value="ECO:0007669"/>
    <property type="project" value="InterPro"/>
</dbReference>
<keyword evidence="3" id="KW-0285">Flavoprotein</keyword>
<name>A0A248JU20_9PROT</name>
<evidence type="ECO:0008006" key="11">
    <source>
        <dbReference type="Google" id="ProtNLM"/>
    </source>
</evidence>
<keyword evidence="5" id="KW-0560">Oxidoreductase</keyword>
<dbReference type="Proteomes" id="UP000197153">
    <property type="component" value="Chromosome 2"/>
</dbReference>
<dbReference type="Pfam" id="PF02770">
    <property type="entry name" value="Acyl-CoA_dh_M"/>
    <property type="match status" value="1"/>
</dbReference>
<evidence type="ECO:0000256" key="4">
    <source>
        <dbReference type="ARBA" id="ARBA00022827"/>
    </source>
</evidence>
<dbReference type="InterPro" id="IPR036250">
    <property type="entry name" value="AcylCo_DH-like_C"/>
</dbReference>
<dbReference type="InterPro" id="IPR037069">
    <property type="entry name" value="AcylCoA_DH/ox_N_sf"/>
</dbReference>
<dbReference type="Gene3D" id="2.40.110.10">
    <property type="entry name" value="Butyryl-CoA Dehydrogenase, subunit A, domain 2"/>
    <property type="match status" value="2"/>
</dbReference>
<dbReference type="EMBL" id="CP022111">
    <property type="protein sequence ID" value="ASG22217.1"/>
    <property type="molecule type" value="Genomic_DNA"/>
</dbReference>
<dbReference type="Pfam" id="PF02771">
    <property type="entry name" value="Acyl-CoA_dh_N"/>
    <property type="match status" value="2"/>
</dbReference>
<dbReference type="GO" id="GO:0005886">
    <property type="term" value="C:plasma membrane"/>
    <property type="evidence" value="ECO:0007669"/>
    <property type="project" value="TreeGrafter"/>
</dbReference>
<dbReference type="InterPro" id="IPR013786">
    <property type="entry name" value="AcylCoA_DH/ox_N"/>
</dbReference>
<reference evidence="9 10" key="1">
    <citation type="submission" date="2017-06" db="EMBL/GenBank/DDBJ databases">
        <title>Complete genome sequence of Nitrospirillum amazonense strain CBAmC, an endophytic nitrogen-fixing and plant growth-promoting bacterium, isolated from sugarcane.</title>
        <authorList>
            <person name="Schwab S."/>
            <person name="dos Santos Teixeira K.R."/>
            <person name="Simoes Araujo J.L."/>
            <person name="Soares Vidal M."/>
            <person name="Borges de Freitas H.R."/>
            <person name="Rivello Crivelaro A.L."/>
            <person name="Bueno de Camargo Nunes A."/>
            <person name="dos Santos C.M."/>
            <person name="Palmeira da Silva Rosa D."/>
            <person name="da Silva Padilha D."/>
            <person name="da Silva E."/>
            <person name="Araujo Terra L."/>
            <person name="Soares Mendes V."/>
            <person name="Farinelli L."/>
            <person name="Magalhaes Cruz L."/>
            <person name="Baldani J.I."/>
        </authorList>
    </citation>
    <scope>NUCLEOTIDE SEQUENCE [LARGE SCALE GENOMIC DNA]</scope>
    <source>
        <strain evidence="9 10">CBAmC</strain>
    </source>
</reference>
<organism evidence="9 10">
    <name type="scientific">Nitrospirillum viridazoti CBAmc</name>
    <dbReference type="NCBI Taxonomy" id="1441467"/>
    <lineage>
        <taxon>Bacteria</taxon>
        <taxon>Pseudomonadati</taxon>
        <taxon>Pseudomonadota</taxon>
        <taxon>Alphaproteobacteria</taxon>
        <taxon>Rhodospirillales</taxon>
        <taxon>Azospirillaceae</taxon>
        <taxon>Nitrospirillum</taxon>
        <taxon>Nitrospirillum viridazoti</taxon>
    </lineage>
</organism>
<dbReference type="SUPFAM" id="SSF56645">
    <property type="entry name" value="Acyl-CoA dehydrogenase NM domain-like"/>
    <property type="match status" value="2"/>
</dbReference>
<feature type="domain" description="Acyl-CoA oxidase/dehydrogenase middle" evidence="7">
    <location>
        <begin position="493"/>
        <end position="593"/>
    </location>
</feature>
<evidence type="ECO:0000313" key="9">
    <source>
        <dbReference type="EMBL" id="ASG22217.1"/>
    </source>
</evidence>
<feature type="domain" description="Acyl-CoA dehydrogenase/oxidase N-terminal" evidence="8">
    <location>
        <begin position="50"/>
        <end position="126"/>
    </location>
</feature>
<dbReference type="GO" id="GO:0016627">
    <property type="term" value="F:oxidoreductase activity, acting on the CH-CH group of donors"/>
    <property type="evidence" value="ECO:0007669"/>
    <property type="project" value="InterPro"/>
</dbReference>
<evidence type="ECO:0000259" key="8">
    <source>
        <dbReference type="Pfam" id="PF02771"/>
    </source>
</evidence>
<dbReference type="Gene3D" id="1.20.140.10">
    <property type="entry name" value="Butyryl-CoA Dehydrogenase, subunit A, domain 3"/>
    <property type="match status" value="2"/>
</dbReference>
<comment type="similarity">
    <text evidence="2">Belongs to the acyl-CoA dehydrogenase family.</text>
</comment>
<feature type="domain" description="Acyl-CoA dehydrogenase/oxidase C-terminal" evidence="6">
    <location>
        <begin position="214"/>
        <end position="349"/>
    </location>
</feature>
<dbReference type="InterPro" id="IPR046373">
    <property type="entry name" value="Acyl-CoA_Oxase/DH_mid-dom_sf"/>
</dbReference>
<dbReference type="CDD" id="cd00567">
    <property type="entry name" value="ACAD"/>
    <property type="match status" value="1"/>
</dbReference>
<evidence type="ECO:0000256" key="2">
    <source>
        <dbReference type="ARBA" id="ARBA00009347"/>
    </source>
</evidence>
<proteinExistence type="inferred from homology"/>
<dbReference type="KEGG" id="nao:Y958_14735"/>
<dbReference type="PANTHER" id="PTHR43292">
    <property type="entry name" value="ACYL-COA DEHYDROGENASE"/>
    <property type="match status" value="1"/>
</dbReference>
<feature type="domain" description="Acyl-CoA dehydrogenase/oxidase N-terminal" evidence="8">
    <location>
        <begin position="374"/>
        <end position="485"/>
    </location>
</feature>
<evidence type="ECO:0000259" key="6">
    <source>
        <dbReference type="Pfam" id="PF00441"/>
    </source>
</evidence>
<keyword evidence="10" id="KW-1185">Reference proteome</keyword>
<accession>A0A248JU20</accession>
<evidence type="ECO:0000256" key="1">
    <source>
        <dbReference type="ARBA" id="ARBA00001974"/>
    </source>
</evidence>
<evidence type="ECO:0000259" key="7">
    <source>
        <dbReference type="Pfam" id="PF02770"/>
    </source>
</evidence>
<keyword evidence="4" id="KW-0274">FAD</keyword>
<dbReference type="AlphaFoldDB" id="A0A248JU20"/>
<evidence type="ECO:0000313" key="10">
    <source>
        <dbReference type="Proteomes" id="UP000197153"/>
    </source>
</evidence>
<dbReference type="RefSeq" id="WP_088872829.1">
    <property type="nucleotide sequence ID" value="NZ_CP022111.1"/>
</dbReference>
<evidence type="ECO:0000256" key="5">
    <source>
        <dbReference type="ARBA" id="ARBA00023002"/>
    </source>
</evidence>
<dbReference type="Pfam" id="PF00441">
    <property type="entry name" value="Acyl-CoA_dh_1"/>
    <property type="match status" value="1"/>
</dbReference>
<evidence type="ECO:0000256" key="3">
    <source>
        <dbReference type="ARBA" id="ARBA00022630"/>
    </source>
</evidence>
<dbReference type="Gene3D" id="1.10.540.10">
    <property type="entry name" value="Acyl-CoA dehydrogenase/oxidase, N-terminal domain"/>
    <property type="match status" value="2"/>
</dbReference>
<dbReference type="InterPro" id="IPR052161">
    <property type="entry name" value="Mycobact_Acyl-CoA_DH"/>
</dbReference>
<dbReference type="PANTHER" id="PTHR43292:SF3">
    <property type="entry name" value="ACYL-COA DEHYDROGENASE FADE29"/>
    <property type="match status" value="1"/>
</dbReference>
<gene>
    <name evidence="9" type="ORF">Y958_14735</name>
</gene>
<dbReference type="InterPro" id="IPR009100">
    <property type="entry name" value="AcylCoA_DH/oxidase_NM_dom_sf"/>
</dbReference>
<dbReference type="InterPro" id="IPR006091">
    <property type="entry name" value="Acyl-CoA_Oxase/DH_mid-dom"/>
</dbReference>
<sequence>MSDSIDLAELRASIRDVLVQEADSVRVHAHVDRLAGAMAGGRVTADCFHDRALAATVASLGWAGLGVTEADGGLGLGMEALAVLHEELGRCVAPIPLLSTYLVADVLGQAPHVVRDRWLPALLSGEIFAAYAPATRLAGDRLTGQVTHVLDGASAGVFLLGLKGGRLALVARDAPGLTVTPVPAVDHTRGMAHLALQDVAVDLLPVPAAVADRHAALALACDSLGGAQAVLEKTIEYLKVRTQFDQPLGRFQALKHRVADHKLRLEVARSLVAEALAAEEGDWALGLAQLARAGANAAYVAIADDAVQLHGGIGFTWELDIHLYLKRARLNRALFGGDDSAMDLAAAALVTVPPAPAVAPVAGAPRPLDHVSNEEAFRAAVRAWLSAVVPADWKGRLLGAPEEDYVAFQRRWFDELKKVGLATPHWPKSWGGEDLPLTHAVILNEELARADAPRPDMFTVSLFHLPATLFAYGTPVQQERYLTGVRDRGEVWCQGFSEPGAGSDLASLRTRAEKRTREDGRVVYVVNGQKVWSSYAANARYCLLLARTDPQAPKKQAGISYFIMDMDAPGVTCRPIRQMNGGAEFCELFLDDVEIPAENLIGAEGEGWRIAQATLSAERGLIIVDLVERLRFAMEGLLSAAGTGAVGWWSDSAHRRAFMGHYGRMLAVRRTIRDMMAEVAADPHMGASPLPTYVKLLYSELLHEHTAFLLDRGGPAVQVARPRLTGDGNQAVGPYEAYLWSYAWTIAGGANEVLKNIVAERVLGLPR</sequence>